<sequence length="171" mass="19409">MAVASERCAPKRRMMTSRWLTRRCCFEPRCRTLGNTFTSKELPRATTGGCSTSATLTEQASPTFTHRAPCGLPQRIGWSQPVMKMMDNCYYATSSSSLYHAATSFHDSITDYRSPPRCPIHYQCGRVGPNGKLRRVNSLLLKCGETPEKQKTQKEELDGKYFTKTRKQKKN</sequence>
<feature type="region of interest" description="Disordered" evidence="1">
    <location>
        <begin position="147"/>
        <end position="171"/>
    </location>
</feature>
<accession>A0A0E0MKN1</accession>
<organism evidence="2">
    <name type="scientific">Oryza punctata</name>
    <name type="common">Red rice</name>
    <dbReference type="NCBI Taxonomy" id="4537"/>
    <lineage>
        <taxon>Eukaryota</taxon>
        <taxon>Viridiplantae</taxon>
        <taxon>Streptophyta</taxon>
        <taxon>Embryophyta</taxon>
        <taxon>Tracheophyta</taxon>
        <taxon>Spermatophyta</taxon>
        <taxon>Magnoliopsida</taxon>
        <taxon>Liliopsida</taxon>
        <taxon>Poales</taxon>
        <taxon>Poaceae</taxon>
        <taxon>BOP clade</taxon>
        <taxon>Oryzoideae</taxon>
        <taxon>Oryzeae</taxon>
        <taxon>Oryzinae</taxon>
        <taxon>Oryza</taxon>
    </lineage>
</organism>
<feature type="compositionally biased region" description="Basic and acidic residues" evidence="1">
    <location>
        <begin position="147"/>
        <end position="161"/>
    </location>
</feature>
<evidence type="ECO:0000256" key="1">
    <source>
        <dbReference type="SAM" id="MobiDB-lite"/>
    </source>
</evidence>
<dbReference type="HOGENOM" id="CLU_1565380_0_0_1"/>
<dbReference type="Gramene" id="OPUNC12G05670.1">
    <property type="protein sequence ID" value="OPUNC12G05670.1"/>
    <property type="gene ID" value="OPUNC12G05670"/>
</dbReference>
<dbReference type="AlphaFoldDB" id="A0A0E0MKN1"/>
<name>A0A0E0MKN1_ORYPU</name>
<dbReference type="Proteomes" id="UP000026962">
    <property type="component" value="Chromosome 12"/>
</dbReference>
<keyword evidence="3" id="KW-1185">Reference proteome</keyword>
<proteinExistence type="predicted"/>
<dbReference type="EnsemblPlants" id="OPUNC12G05670.1">
    <property type="protein sequence ID" value="OPUNC12G05670.1"/>
    <property type="gene ID" value="OPUNC12G05670"/>
</dbReference>
<reference evidence="2" key="2">
    <citation type="submission" date="2018-05" db="EMBL/GenBank/DDBJ databases">
        <title>OpunRS2 (Oryza punctata Reference Sequence Version 2).</title>
        <authorList>
            <person name="Zhang J."/>
            <person name="Kudrna D."/>
            <person name="Lee S."/>
            <person name="Talag J."/>
            <person name="Welchert J."/>
            <person name="Wing R.A."/>
        </authorList>
    </citation>
    <scope>NUCLEOTIDE SEQUENCE [LARGE SCALE GENOMIC DNA]</scope>
</reference>
<evidence type="ECO:0000313" key="2">
    <source>
        <dbReference type="EnsemblPlants" id="OPUNC12G05670.1"/>
    </source>
</evidence>
<evidence type="ECO:0000313" key="3">
    <source>
        <dbReference type="Proteomes" id="UP000026962"/>
    </source>
</evidence>
<reference evidence="2" key="1">
    <citation type="submission" date="2015-04" db="UniProtKB">
        <authorList>
            <consortium name="EnsemblPlants"/>
        </authorList>
    </citation>
    <scope>IDENTIFICATION</scope>
</reference>
<protein>
    <submittedName>
        <fullName evidence="2">Uncharacterized protein</fullName>
    </submittedName>
</protein>